<dbReference type="GeneID" id="17044962"/>
<dbReference type="eggNOG" id="KOG0715">
    <property type="taxonomic scope" value="Eukaryota"/>
</dbReference>
<dbReference type="CDD" id="cd10747">
    <property type="entry name" value="DnaJ_C"/>
    <property type="match status" value="1"/>
</dbReference>
<dbReference type="PANTHER" id="PTHR43096:SF10">
    <property type="entry name" value="CHAPERONE PROTEIN DNAJ A6, CHLOROPLASTIC"/>
    <property type="match status" value="1"/>
</dbReference>
<evidence type="ECO:0000256" key="10">
    <source>
        <dbReference type="ARBA" id="ARBA00061004"/>
    </source>
</evidence>
<dbReference type="AlphaFoldDB" id="I0Z8I4"/>
<dbReference type="InterPro" id="IPR036410">
    <property type="entry name" value="HSP_DnaJ_Cys-rich_dom_sf"/>
</dbReference>
<evidence type="ECO:0000256" key="11">
    <source>
        <dbReference type="PROSITE-ProRule" id="PRU00546"/>
    </source>
</evidence>
<gene>
    <name evidence="15" type="ORF">COCSUDRAFT_21987</name>
</gene>
<dbReference type="GO" id="GO:0009408">
    <property type="term" value="P:response to heat"/>
    <property type="evidence" value="ECO:0007669"/>
    <property type="project" value="InterPro"/>
</dbReference>
<dbReference type="SUPFAM" id="SSF57938">
    <property type="entry name" value="DnaJ/Hsp40 cysteine-rich domain"/>
    <property type="match status" value="1"/>
</dbReference>
<keyword evidence="9" id="KW-0143">Chaperone</keyword>
<keyword evidence="8" id="KW-0809">Transit peptide</keyword>
<dbReference type="OrthoDB" id="10256793at2759"/>
<accession>I0Z8I4</accession>
<feature type="region of interest" description="Disordered" evidence="12">
    <location>
        <begin position="39"/>
        <end position="83"/>
    </location>
</feature>
<evidence type="ECO:0000256" key="6">
    <source>
        <dbReference type="ARBA" id="ARBA00022771"/>
    </source>
</evidence>
<dbReference type="GO" id="GO:0031072">
    <property type="term" value="F:heat shock protein binding"/>
    <property type="evidence" value="ECO:0007669"/>
    <property type="project" value="InterPro"/>
</dbReference>
<dbReference type="PROSITE" id="PS51188">
    <property type="entry name" value="ZF_CR"/>
    <property type="match status" value="1"/>
</dbReference>
<dbReference type="GO" id="GO:0042026">
    <property type="term" value="P:protein refolding"/>
    <property type="evidence" value="ECO:0007669"/>
    <property type="project" value="TreeGrafter"/>
</dbReference>
<dbReference type="FunFam" id="1.10.287.110:FF:000037">
    <property type="entry name" value="Chaperone protein dnaJ A6 chloroplastic"/>
    <property type="match status" value="1"/>
</dbReference>
<evidence type="ECO:0000256" key="9">
    <source>
        <dbReference type="ARBA" id="ARBA00023186"/>
    </source>
</evidence>
<proteinExistence type="inferred from homology"/>
<dbReference type="Proteomes" id="UP000007264">
    <property type="component" value="Unassembled WGS sequence"/>
</dbReference>
<dbReference type="KEGG" id="csl:COCSUDRAFT_21987"/>
<keyword evidence="16" id="KW-1185">Reference proteome</keyword>
<dbReference type="InterPro" id="IPR001305">
    <property type="entry name" value="HSP_DnaJ_Cys-rich_dom"/>
</dbReference>
<comment type="similarity">
    <text evidence="10">Belongs to the DnaJ family.</text>
</comment>
<dbReference type="GO" id="GO:0005524">
    <property type="term" value="F:ATP binding"/>
    <property type="evidence" value="ECO:0007669"/>
    <property type="project" value="InterPro"/>
</dbReference>
<reference evidence="15 16" key="1">
    <citation type="journal article" date="2012" name="Genome Biol.">
        <title>The genome of the polar eukaryotic microalga coccomyxa subellipsoidea reveals traits of cold adaptation.</title>
        <authorList>
            <person name="Blanc G."/>
            <person name="Agarkova I."/>
            <person name="Grimwood J."/>
            <person name="Kuo A."/>
            <person name="Brueggeman A."/>
            <person name="Dunigan D."/>
            <person name="Gurnon J."/>
            <person name="Ladunga I."/>
            <person name="Lindquist E."/>
            <person name="Lucas S."/>
            <person name="Pangilinan J."/>
            <person name="Proschold T."/>
            <person name="Salamov A."/>
            <person name="Schmutz J."/>
            <person name="Weeks D."/>
            <person name="Yamada T."/>
            <person name="Claverie J.M."/>
            <person name="Grigoriev I."/>
            <person name="Van Etten J."/>
            <person name="Lomsadze A."/>
            <person name="Borodovsky M."/>
        </authorList>
    </citation>
    <scope>NUCLEOTIDE SEQUENCE [LARGE SCALE GENOMIC DNA]</scope>
    <source>
        <strain evidence="15 16">C-169</strain>
    </source>
</reference>
<dbReference type="PROSITE" id="PS00636">
    <property type="entry name" value="DNAJ_1"/>
    <property type="match status" value="1"/>
</dbReference>
<evidence type="ECO:0000313" key="16">
    <source>
        <dbReference type="Proteomes" id="UP000007264"/>
    </source>
</evidence>
<evidence type="ECO:0000256" key="12">
    <source>
        <dbReference type="SAM" id="MobiDB-lite"/>
    </source>
</evidence>
<sequence>MMAFAPSTSALRGSSCAGQPSILPSSAQLPLRPPVRAARCSSNATTTASSTGLLSSKRSPTIAGTAGPAQSFLGRQNKRGMQRGSQLVVRADVDYYSVLGVDKNTDKKAIKQAYRQLARKYHPDVNKEAGAEEKFKQISNAYEVLSDDQKRSIYDRYGEAGLKNGMGGMGGADMGGFNNPFDLFEQFFGASGGRAGGASGFGGFGGGFGGGARSRAMQGEDEKYELKLDFLDAVFGASKEIEVSRLEACGACTGSGIKAGTSAATCSTCGGSGQVVQAVRTPLGVFQQVITCPDCEGVGERSTPCNTCGGDGRVRKSKRIALRVPPGVDAGSRLRVRGEGNVGRRGGEPGDLYVFISVKPHPAGLKREGTTIHSDVDISFVDAILGTTVKVTTVDGPVDLRIPAGTQPGTTLVMGKRGVPRLGNETLRGDHQVHVRVTIPQKLSKDETKLVEELKELQESSSSKRSRLFF</sequence>
<dbReference type="Gene3D" id="2.60.260.20">
    <property type="entry name" value="Urease metallochaperone UreE, N-terminal domain"/>
    <property type="match status" value="2"/>
</dbReference>
<dbReference type="InterPro" id="IPR001623">
    <property type="entry name" value="DnaJ_domain"/>
</dbReference>
<keyword evidence="5" id="KW-0677">Repeat</keyword>
<evidence type="ECO:0000256" key="7">
    <source>
        <dbReference type="ARBA" id="ARBA00022833"/>
    </source>
</evidence>
<dbReference type="InterPro" id="IPR018253">
    <property type="entry name" value="DnaJ_domain_CS"/>
</dbReference>
<dbReference type="NCBIfam" id="NF008035">
    <property type="entry name" value="PRK10767.1"/>
    <property type="match status" value="1"/>
</dbReference>
<feature type="domain" description="CR-type" evidence="14">
    <location>
        <begin position="236"/>
        <end position="317"/>
    </location>
</feature>
<dbReference type="Pfam" id="PF00684">
    <property type="entry name" value="DnaJ_CXXCXGXG"/>
    <property type="match status" value="1"/>
</dbReference>
<dbReference type="InterPro" id="IPR012724">
    <property type="entry name" value="DnaJ"/>
</dbReference>
<keyword evidence="7 11" id="KW-0862">Zinc</keyword>
<evidence type="ECO:0000259" key="13">
    <source>
        <dbReference type="PROSITE" id="PS50076"/>
    </source>
</evidence>
<dbReference type="PRINTS" id="PR00625">
    <property type="entry name" value="JDOMAIN"/>
</dbReference>
<dbReference type="PROSITE" id="PS50076">
    <property type="entry name" value="DNAJ_2"/>
    <property type="match status" value="1"/>
</dbReference>
<organism evidence="15 16">
    <name type="scientific">Coccomyxa subellipsoidea (strain C-169)</name>
    <name type="common">Green microalga</name>
    <dbReference type="NCBI Taxonomy" id="574566"/>
    <lineage>
        <taxon>Eukaryota</taxon>
        <taxon>Viridiplantae</taxon>
        <taxon>Chlorophyta</taxon>
        <taxon>core chlorophytes</taxon>
        <taxon>Trebouxiophyceae</taxon>
        <taxon>Trebouxiophyceae incertae sedis</taxon>
        <taxon>Coccomyxaceae</taxon>
        <taxon>Coccomyxa</taxon>
        <taxon>Coccomyxa subellipsoidea</taxon>
    </lineage>
</organism>
<dbReference type="Pfam" id="PF01556">
    <property type="entry name" value="DnaJ_C"/>
    <property type="match status" value="1"/>
</dbReference>
<feature type="compositionally biased region" description="Low complexity" evidence="12">
    <location>
        <begin position="39"/>
        <end position="51"/>
    </location>
</feature>
<dbReference type="HAMAP" id="MF_01152">
    <property type="entry name" value="DnaJ"/>
    <property type="match status" value="1"/>
</dbReference>
<evidence type="ECO:0000256" key="8">
    <source>
        <dbReference type="ARBA" id="ARBA00022946"/>
    </source>
</evidence>
<evidence type="ECO:0000259" key="14">
    <source>
        <dbReference type="PROSITE" id="PS51188"/>
    </source>
</evidence>
<feature type="domain" description="J" evidence="13">
    <location>
        <begin position="94"/>
        <end position="158"/>
    </location>
</feature>
<dbReference type="GO" id="GO:0051082">
    <property type="term" value="F:unfolded protein binding"/>
    <property type="evidence" value="ECO:0007669"/>
    <property type="project" value="InterPro"/>
</dbReference>
<name>I0Z8I4_COCSC</name>
<evidence type="ECO:0000256" key="3">
    <source>
        <dbReference type="ARBA" id="ARBA00022640"/>
    </source>
</evidence>
<evidence type="ECO:0000313" key="15">
    <source>
        <dbReference type="EMBL" id="EIE26953.1"/>
    </source>
</evidence>
<dbReference type="CDD" id="cd10719">
    <property type="entry name" value="DnaJ_zf"/>
    <property type="match status" value="1"/>
</dbReference>
<dbReference type="NCBIfam" id="TIGR02349">
    <property type="entry name" value="DnaJ_bact"/>
    <property type="match status" value="1"/>
</dbReference>
<dbReference type="InterPro" id="IPR002939">
    <property type="entry name" value="DnaJ_C"/>
</dbReference>
<evidence type="ECO:0000256" key="1">
    <source>
        <dbReference type="ARBA" id="ARBA00004229"/>
    </source>
</evidence>
<dbReference type="FunFam" id="2.60.260.20:FF:000009">
    <property type="entry name" value="Putative Mitochondrial DnaJ chaperone"/>
    <property type="match status" value="1"/>
</dbReference>
<dbReference type="FunFam" id="2.10.230.10:FF:000002">
    <property type="entry name" value="Molecular chaperone DnaJ"/>
    <property type="match status" value="1"/>
</dbReference>
<protein>
    <submittedName>
        <fullName evidence="15">Chaperone DnaJ</fullName>
    </submittedName>
</protein>
<comment type="caution">
    <text evidence="15">The sequence shown here is derived from an EMBL/GenBank/DDBJ whole genome shotgun (WGS) entry which is preliminary data.</text>
</comment>
<dbReference type="SMART" id="SM00271">
    <property type="entry name" value="DnaJ"/>
    <property type="match status" value="1"/>
</dbReference>
<dbReference type="InterPro" id="IPR036869">
    <property type="entry name" value="J_dom_sf"/>
</dbReference>
<dbReference type="STRING" id="574566.I0Z8I4"/>
<comment type="subcellular location">
    <subcellularLocation>
        <location evidence="1">Plastid</location>
        <location evidence="1">Chloroplast</location>
    </subcellularLocation>
</comment>
<dbReference type="Pfam" id="PF00226">
    <property type="entry name" value="DnaJ"/>
    <property type="match status" value="1"/>
</dbReference>
<dbReference type="GO" id="GO:0009507">
    <property type="term" value="C:chloroplast"/>
    <property type="evidence" value="ECO:0007669"/>
    <property type="project" value="UniProtKB-SubCell"/>
</dbReference>
<evidence type="ECO:0000256" key="4">
    <source>
        <dbReference type="ARBA" id="ARBA00022723"/>
    </source>
</evidence>
<evidence type="ECO:0000256" key="5">
    <source>
        <dbReference type="ARBA" id="ARBA00022737"/>
    </source>
</evidence>
<keyword evidence="6 11" id="KW-0863">Zinc-finger</keyword>
<keyword evidence="3" id="KW-0934">Plastid</keyword>
<keyword evidence="4 11" id="KW-0479">Metal-binding</keyword>
<dbReference type="CDD" id="cd06257">
    <property type="entry name" value="DnaJ"/>
    <property type="match status" value="1"/>
</dbReference>
<keyword evidence="2" id="KW-0150">Chloroplast</keyword>
<dbReference type="InterPro" id="IPR008971">
    <property type="entry name" value="HSP40/DnaJ_pept-bd"/>
</dbReference>
<evidence type="ECO:0000256" key="2">
    <source>
        <dbReference type="ARBA" id="ARBA00022528"/>
    </source>
</evidence>
<dbReference type="GO" id="GO:0008270">
    <property type="term" value="F:zinc ion binding"/>
    <property type="evidence" value="ECO:0007669"/>
    <property type="project" value="UniProtKB-KW"/>
</dbReference>
<feature type="zinc finger region" description="CR-type" evidence="11">
    <location>
        <begin position="236"/>
        <end position="317"/>
    </location>
</feature>
<dbReference type="SUPFAM" id="SSF46565">
    <property type="entry name" value="Chaperone J-domain"/>
    <property type="match status" value="1"/>
</dbReference>
<dbReference type="Gene3D" id="2.10.230.10">
    <property type="entry name" value="Heat shock protein DnaJ, cysteine-rich domain"/>
    <property type="match status" value="1"/>
</dbReference>
<dbReference type="RefSeq" id="XP_005651497.1">
    <property type="nucleotide sequence ID" value="XM_005651440.1"/>
</dbReference>
<dbReference type="Gene3D" id="1.10.287.110">
    <property type="entry name" value="DnaJ domain"/>
    <property type="match status" value="1"/>
</dbReference>
<dbReference type="PANTHER" id="PTHR43096">
    <property type="entry name" value="DNAJ HOMOLOG 1, MITOCHONDRIAL-RELATED"/>
    <property type="match status" value="1"/>
</dbReference>
<dbReference type="FunFam" id="2.60.260.20:FF:000005">
    <property type="entry name" value="Chaperone protein dnaJ 1, mitochondrial"/>
    <property type="match status" value="1"/>
</dbReference>
<dbReference type="SUPFAM" id="SSF49493">
    <property type="entry name" value="HSP40/DnaJ peptide-binding domain"/>
    <property type="match status" value="2"/>
</dbReference>
<dbReference type="EMBL" id="AGSI01000002">
    <property type="protein sequence ID" value="EIE26953.1"/>
    <property type="molecule type" value="Genomic_DNA"/>
</dbReference>